<proteinExistence type="predicted"/>
<evidence type="ECO:0000313" key="1">
    <source>
        <dbReference type="EMBL" id="KAF4615733.1"/>
    </source>
</evidence>
<accession>A0A8H4VMU7</accession>
<dbReference type="Proteomes" id="UP000521872">
    <property type="component" value="Unassembled WGS sequence"/>
</dbReference>
<sequence length="365" mass="41962">MDTELSESPYDFDAHPFALSPKSRRLQRDFFIFEFDPEDIPGLMIAGLNQRITRASLSQVKRWLEILFPLTKRPNYDLAPITLNRVGLFSYEKERTENTSILTDPNQVIQAGYYGLIVANGCRSRVTHFRQGTYPKDTYAQREQRMKDLPDEYEADTIMRATKQNELYDEDINIRECIPARDEQFCLITGMPLNPDDVGVSWIVPPGFINQEEYAPLFQYRYNTASSRIPANCITMHKALVKPFFQNSFGIDVADGFRIVVFEDLGKASTLLSGSNMRATKLEEAINRGDEGYPNVDFVNGHFRHCLRSIFLGGEITQEEEYNASECRAIVEQAEGVKWNPSDPFWQTFEGREAKAVMNRRRVTD</sequence>
<dbReference type="EMBL" id="JAACJL010000033">
    <property type="protein sequence ID" value="KAF4615733.1"/>
    <property type="molecule type" value="Genomic_DNA"/>
</dbReference>
<name>A0A8H4VMU7_9AGAR</name>
<protein>
    <submittedName>
        <fullName evidence="1">Uncharacterized protein</fullName>
    </submittedName>
</protein>
<comment type="caution">
    <text evidence="1">The sequence shown here is derived from an EMBL/GenBank/DDBJ whole genome shotgun (WGS) entry which is preliminary data.</text>
</comment>
<reference evidence="1 2" key="1">
    <citation type="submission" date="2019-12" db="EMBL/GenBank/DDBJ databases">
        <authorList>
            <person name="Floudas D."/>
            <person name="Bentzer J."/>
            <person name="Ahren D."/>
            <person name="Johansson T."/>
            <person name="Persson P."/>
            <person name="Tunlid A."/>
        </authorList>
    </citation>
    <scope>NUCLEOTIDE SEQUENCE [LARGE SCALE GENOMIC DNA]</scope>
    <source>
        <strain evidence="1 2">CBS 102.39</strain>
    </source>
</reference>
<gene>
    <name evidence="1" type="ORF">D9613_012448</name>
</gene>
<evidence type="ECO:0000313" key="2">
    <source>
        <dbReference type="Proteomes" id="UP000521872"/>
    </source>
</evidence>
<keyword evidence="2" id="KW-1185">Reference proteome</keyword>
<dbReference type="AlphaFoldDB" id="A0A8H4VMU7"/>
<organism evidence="1 2">
    <name type="scientific">Agrocybe pediades</name>
    <dbReference type="NCBI Taxonomy" id="84607"/>
    <lineage>
        <taxon>Eukaryota</taxon>
        <taxon>Fungi</taxon>
        <taxon>Dikarya</taxon>
        <taxon>Basidiomycota</taxon>
        <taxon>Agaricomycotina</taxon>
        <taxon>Agaricomycetes</taxon>
        <taxon>Agaricomycetidae</taxon>
        <taxon>Agaricales</taxon>
        <taxon>Agaricineae</taxon>
        <taxon>Strophariaceae</taxon>
        <taxon>Agrocybe</taxon>
    </lineage>
</organism>